<dbReference type="GO" id="GO:0008270">
    <property type="term" value="F:zinc ion binding"/>
    <property type="evidence" value="ECO:0007669"/>
    <property type="project" value="UniProtKB-KW"/>
</dbReference>
<dbReference type="Gene3D" id="4.10.60.10">
    <property type="entry name" value="Zinc finger, CCHC-type"/>
    <property type="match status" value="1"/>
</dbReference>
<evidence type="ECO:0000259" key="3">
    <source>
        <dbReference type="PROSITE" id="PS50158"/>
    </source>
</evidence>
<keyword evidence="1" id="KW-0479">Metal-binding</keyword>
<feature type="compositionally biased region" description="Polar residues" evidence="2">
    <location>
        <begin position="69"/>
        <end position="85"/>
    </location>
</feature>
<evidence type="ECO:0000313" key="4">
    <source>
        <dbReference type="EMBL" id="RYQ94990.1"/>
    </source>
</evidence>
<protein>
    <recommendedName>
        <fullName evidence="3">CCHC-type domain-containing protein</fullName>
    </recommendedName>
</protein>
<evidence type="ECO:0000256" key="2">
    <source>
        <dbReference type="SAM" id="MobiDB-lite"/>
    </source>
</evidence>
<keyword evidence="1" id="KW-0862">Zinc</keyword>
<feature type="compositionally biased region" description="Polar residues" evidence="2">
    <location>
        <begin position="155"/>
        <end position="167"/>
    </location>
</feature>
<comment type="caution">
    <text evidence="4">The sequence shown here is derived from an EMBL/GenBank/DDBJ whole genome shotgun (WGS) entry which is preliminary data.</text>
</comment>
<sequence length="181" mass="18984">MKRVYKKGHCRYCGESGHTKRNCHKRAVDEESAAVAAAAAAANSDANGVEVNNSAPTAAVNGGDAPALSQDQVEIQLDHSQSILSETDDSQQVQPPPVRPPKLPPKRKLSAPTKTSPSTSIPTATTQPTSTPSASTPSAPSASTLPTSTQPASTETARNLPATTMQFMHNPGFKPPRTKNY</sequence>
<organism evidence="4 5">
    <name type="scientific">Arachis hypogaea</name>
    <name type="common">Peanut</name>
    <dbReference type="NCBI Taxonomy" id="3818"/>
    <lineage>
        <taxon>Eukaryota</taxon>
        <taxon>Viridiplantae</taxon>
        <taxon>Streptophyta</taxon>
        <taxon>Embryophyta</taxon>
        <taxon>Tracheophyta</taxon>
        <taxon>Spermatophyta</taxon>
        <taxon>Magnoliopsida</taxon>
        <taxon>eudicotyledons</taxon>
        <taxon>Gunneridae</taxon>
        <taxon>Pentapetalae</taxon>
        <taxon>rosids</taxon>
        <taxon>fabids</taxon>
        <taxon>Fabales</taxon>
        <taxon>Fabaceae</taxon>
        <taxon>Papilionoideae</taxon>
        <taxon>50 kb inversion clade</taxon>
        <taxon>dalbergioids sensu lato</taxon>
        <taxon>Dalbergieae</taxon>
        <taxon>Pterocarpus clade</taxon>
        <taxon>Arachis</taxon>
    </lineage>
</organism>
<reference evidence="4 5" key="1">
    <citation type="submission" date="2019-01" db="EMBL/GenBank/DDBJ databases">
        <title>Sequencing of cultivated peanut Arachis hypogaea provides insights into genome evolution and oil improvement.</title>
        <authorList>
            <person name="Chen X."/>
        </authorList>
    </citation>
    <scope>NUCLEOTIDE SEQUENCE [LARGE SCALE GENOMIC DNA]</scope>
    <source>
        <strain evidence="5">cv. Fuhuasheng</strain>
        <tissue evidence="4">Leaves</tissue>
    </source>
</reference>
<dbReference type="PROSITE" id="PS50158">
    <property type="entry name" value="ZF_CCHC"/>
    <property type="match status" value="1"/>
</dbReference>
<dbReference type="EMBL" id="SDMP01000018">
    <property type="protein sequence ID" value="RYQ94990.1"/>
    <property type="molecule type" value="Genomic_DNA"/>
</dbReference>
<evidence type="ECO:0000313" key="5">
    <source>
        <dbReference type="Proteomes" id="UP000289738"/>
    </source>
</evidence>
<name>A0A444XZB3_ARAHY</name>
<dbReference type="InterPro" id="IPR036875">
    <property type="entry name" value="Znf_CCHC_sf"/>
</dbReference>
<dbReference type="GO" id="GO:0003676">
    <property type="term" value="F:nucleic acid binding"/>
    <property type="evidence" value="ECO:0007669"/>
    <property type="project" value="InterPro"/>
</dbReference>
<feature type="compositionally biased region" description="Low complexity" evidence="2">
    <location>
        <begin position="110"/>
        <end position="154"/>
    </location>
</feature>
<evidence type="ECO:0000256" key="1">
    <source>
        <dbReference type="PROSITE-ProRule" id="PRU00047"/>
    </source>
</evidence>
<dbReference type="InterPro" id="IPR001878">
    <property type="entry name" value="Znf_CCHC"/>
</dbReference>
<feature type="compositionally biased region" description="Pro residues" evidence="2">
    <location>
        <begin position="94"/>
        <end position="103"/>
    </location>
</feature>
<keyword evidence="1" id="KW-0863">Zinc-finger</keyword>
<proteinExistence type="predicted"/>
<dbReference type="AlphaFoldDB" id="A0A444XZB3"/>
<dbReference type="SUPFAM" id="SSF57756">
    <property type="entry name" value="Retrovirus zinc finger-like domains"/>
    <property type="match status" value="1"/>
</dbReference>
<gene>
    <name evidence="4" type="ORF">Ahy_B08g089974</name>
</gene>
<keyword evidence="5" id="KW-1185">Reference proteome</keyword>
<feature type="region of interest" description="Disordered" evidence="2">
    <location>
        <begin position="43"/>
        <end position="181"/>
    </location>
</feature>
<feature type="domain" description="CCHC-type" evidence="3">
    <location>
        <begin position="10"/>
        <end position="23"/>
    </location>
</feature>
<dbReference type="Proteomes" id="UP000289738">
    <property type="component" value="Chromosome B08"/>
</dbReference>
<accession>A0A444XZB3</accession>